<keyword evidence="2" id="KW-1133">Transmembrane helix</keyword>
<accession>A0A1D1XRF5</accession>
<keyword evidence="1" id="KW-0175">Coiled coil</keyword>
<gene>
    <name evidence="3" type="primary">Homer2</name>
    <name evidence="3" type="ORF">g.15911</name>
</gene>
<sequence length="247" mass="29208">MERKFKWWRRLPNLLLRPSSYVLLDQETQPLLNMDDYTEENYVEINGWKNAQELVQSTEASHERSLVPKRNTDEQMNRVSDFNSVHVRGRYTEEQAKAMETIHQKSLLMEKKVDELMKQVELLKPTPMKEAKMEEQGRELERIREINTHMEKRIDELTKKVYSLEVMSLDDSCEKLHQLALAEVKQKDALLERNLNELKQKVKSLESPFLNISGGLVRHKNSVPYIKDLTSFYIITFLLFVIIGMRL</sequence>
<name>A0A1D1XRF5_9ARAE</name>
<feature type="coiled-coil region" evidence="1">
    <location>
        <begin position="133"/>
        <end position="201"/>
    </location>
</feature>
<dbReference type="AlphaFoldDB" id="A0A1D1XRF5"/>
<evidence type="ECO:0000313" key="3">
    <source>
        <dbReference type="EMBL" id="JAT44957.1"/>
    </source>
</evidence>
<evidence type="ECO:0000256" key="2">
    <source>
        <dbReference type="SAM" id="Phobius"/>
    </source>
</evidence>
<proteinExistence type="predicted"/>
<keyword evidence="2" id="KW-0472">Membrane</keyword>
<organism evidence="3">
    <name type="scientific">Anthurium amnicola</name>
    <dbReference type="NCBI Taxonomy" id="1678845"/>
    <lineage>
        <taxon>Eukaryota</taxon>
        <taxon>Viridiplantae</taxon>
        <taxon>Streptophyta</taxon>
        <taxon>Embryophyta</taxon>
        <taxon>Tracheophyta</taxon>
        <taxon>Spermatophyta</taxon>
        <taxon>Magnoliopsida</taxon>
        <taxon>Liliopsida</taxon>
        <taxon>Araceae</taxon>
        <taxon>Pothoideae</taxon>
        <taxon>Potheae</taxon>
        <taxon>Anthurium</taxon>
    </lineage>
</organism>
<evidence type="ECO:0000256" key="1">
    <source>
        <dbReference type="SAM" id="Coils"/>
    </source>
</evidence>
<keyword evidence="2" id="KW-0812">Transmembrane</keyword>
<reference evidence="3" key="1">
    <citation type="submission" date="2015-07" db="EMBL/GenBank/DDBJ databases">
        <title>Transcriptome Assembly of Anthurium amnicola.</title>
        <authorList>
            <person name="Suzuki J."/>
        </authorList>
    </citation>
    <scope>NUCLEOTIDE SEQUENCE</scope>
</reference>
<protein>
    <submittedName>
        <fullName evidence="3">Homer 2</fullName>
    </submittedName>
</protein>
<feature type="transmembrane region" description="Helical" evidence="2">
    <location>
        <begin position="225"/>
        <end position="245"/>
    </location>
</feature>
<dbReference type="EMBL" id="GDJX01022979">
    <property type="protein sequence ID" value="JAT44957.1"/>
    <property type="molecule type" value="Transcribed_RNA"/>
</dbReference>